<name>A0AAD7DBU2_MYCRO</name>
<keyword evidence="2" id="KW-1185">Reference proteome</keyword>
<dbReference type="AlphaFoldDB" id="A0AAD7DBU2"/>
<organism evidence="1 2">
    <name type="scientific">Mycena rosella</name>
    <name type="common">Pink bonnet</name>
    <name type="synonym">Agaricus rosellus</name>
    <dbReference type="NCBI Taxonomy" id="1033263"/>
    <lineage>
        <taxon>Eukaryota</taxon>
        <taxon>Fungi</taxon>
        <taxon>Dikarya</taxon>
        <taxon>Basidiomycota</taxon>
        <taxon>Agaricomycotina</taxon>
        <taxon>Agaricomycetes</taxon>
        <taxon>Agaricomycetidae</taxon>
        <taxon>Agaricales</taxon>
        <taxon>Marasmiineae</taxon>
        <taxon>Mycenaceae</taxon>
        <taxon>Mycena</taxon>
    </lineage>
</organism>
<dbReference type="EMBL" id="JARKIE010000084">
    <property type="protein sequence ID" value="KAJ7687816.1"/>
    <property type="molecule type" value="Genomic_DNA"/>
</dbReference>
<sequence length="185" mass="20127">MPFDWEGPTRLTFDNCAMNSLVGHGLSPNLTLDILRRCPQLMSLNTDINNSLKRSLPDVPPQPPAVLPALEELVGCRCSSVLGPKSIHYLVQHLDMAQLRLAYDSLVDNLRMLPSLSQLAVLNGDCRAGPNEPHTVASVQRLLNFPTSGIGTPLLAEPLVKECRYLATEGAALVAFGQHRIGNLL</sequence>
<gene>
    <name evidence="1" type="ORF">B0H17DRAFT_1135989</name>
</gene>
<reference evidence="1" key="1">
    <citation type="submission" date="2023-03" db="EMBL/GenBank/DDBJ databases">
        <title>Massive genome expansion in bonnet fungi (Mycena s.s.) driven by repeated elements and novel gene families across ecological guilds.</title>
        <authorList>
            <consortium name="Lawrence Berkeley National Laboratory"/>
            <person name="Harder C.B."/>
            <person name="Miyauchi S."/>
            <person name="Viragh M."/>
            <person name="Kuo A."/>
            <person name="Thoen E."/>
            <person name="Andreopoulos B."/>
            <person name="Lu D."/>
            <person name="Skrede I."/>
            <person name="Drula E."/>
            <person name="Henrissat B."/>
            <person name="Morin E."/>
            <person name="Kohler A."/>
            <person name="Barry K."/>
            <person name="LaButti K."/>
            <person name="Morin E."/>
            <person name="Salamov A."/>
            <person name="Lipzen A."/>
            <person name="Mereny Z."/>
            <person name="Hegedus B."/>
            <person name="Baldrian P."/>
            <person name="Stursova M."/>
            <person name="Weitz H."/>
            <person name="Taylor A."/>
            <person name="Grigoriev I.V."/>
            <person name="Nagy L.G."/>
            <person name="Martin F."/>
            <person name="Kauserud H."/>
        </authorList>
    </citation>
    <scope>NUCLEOTIDE SEQUENCE</scope>
    <source>
        <strain evidence="1">CBHHK067</strain>
    </source>
</reference>
<dbReference type="Proteomes" id="UP001221757">
    <property type="component" value="Unassembled WGS sequence"/>
</dbReference>
<proteinExistence type="predicted"/>
<accession>A0AAD7DBU2</accession>
<protein>
    <submittedName>
        <fullName evidence="1">Uncharacterized protein</fullName>
    </submittedName>
</protein>
<comment type="caution">
    <text evidence="1">The sequence shown here is derived from an EMBL/GenBank/DDBJ whole genome shotgun (WGS) entry which is preliminary data.</text>
</comment>
<evidence type="ECO:0000313" key="2">
    <source>
        <dbReference type="Proteomes" id="UP001221757"/>
    </source>
</evidence>
<evidence type="ECO:0000313" key="1">
    <source>
        <dbReference type="EMBL" id="KAJ7687816.1"/>
    </source>
</evidence>